<proteinExistence type="predicted"/>
<dbReference type="EMBL" id="RCNT01000001">
    <property type="protein sequence ID" value="RMA44150.1"/>
    <property type="molecule type" value="Genomic_DNA"/>
</dbReference>
<dbReference type="PANTHER" id="PTHR33840">
    <property type="match status" value="1"/>
</dbReference>
<dbReference type="InterPro" id="IPR029058">
    <property type="entry name" value="AB_hydrolase_fold"/>
</dbReference>
<accession>A0A3L9YN84</accession>
<evidence type="ECO:0000259" key="1">
    <source>
        <dbReference type="Pfam" id="PF09994"/>
    </source>
</evidence>
<dbReference type="PANTHER" id="PTHR33840:SF1">
    <property type="entry name" value="TLE1 PHOSPHOLIPASE DOMAIN-CONTAINING PROTEIN"/>
    <property type="match status" value="1"/>
</dbReference>
<dbReference type="OrthoDB" id="4378831at2"/>
<protein>
    <submittedName>
        <fullName evidence="2">DUF2235 domain-containing protein</fullName>
    </submittedName>
</protein>
<dbReference type="AlphaFoldDB" id="A0A3L9YN84"/>
<dbReference type="SUPFAM" id="SSF53474">
    <property type="entry name" value="alpha/beta-Hydrolases"/>
    <property type="match status" value="1"/>
</dbReference>
<name>A0A3L9YN84_9RHOB</name>
<dbReference type="Proteomes" id="UP000281343">
    <property type="component" value="Unassembled WGS sequence"/>
</dbReference>
<dbReference type="Pfam" id="PF09994">
    <property type="entry name" value="T6SS_Tle1-like_cat"/>
    <property type="match status" value="1"/>
</dbReference>
<feature type="domain" description="T6SS Phospholipase effector Tle1-like catalytic" evidence="1">
    <location>
        <begin position="62"/>
        <end position="312"/>
    </location>
</feature>
<gene>
    <name evidence="2" type="ORF">D9R08_04425</name>
</gene>
<reference evidence="2 3" key="1">
    <citation type="submission" date="2018-10" db="EMBL/GenBank/DDBJ databases">
        <authorList>
            <person name="Jung H.S."/>
            <person name="Jeon C.O."/>
        </authorList>
    </citation>
    <scope>NUCLEOTIDE SEQUENCE [LARGE SCALE GENOMIC DNA]</scope>
    <source>
        <strain evidence="2 3">MA-7-27</strain>
    </source>
</reference>
<evidence type="ECO:0000313" key="2">
    <source>
        <dbReference type="EMBL" id="RMA44150.1"/>
    </source>
</evidence>
<sequence length="385" mass="42832">MRSGPSASGAWTCRSHRRVSGRCCKKGKGALLRNSRLWTRWKGFRNAPPPIRLAHVPAPRCHVVLLDGTMSSLRRGWETNIGLTYRLLSELGPSSNVTLYYEPGIQWRGYRRAVEVLAGVGIDRQIKRAYLFLARNYRPGDRIVLMGFSRGAYAVRSLAGLIDRMGLLRAAQVEEETLARVYEHYRSDPDGPRAAALRAALCHPQVPIAFLGVYDTVRALGLRWPLVWRFMRQAHPYHSDALGPSTLQARHALAMDETRDVYAPVLWTVPEARAGQVQQMWFRGAHGDIGGQLGGWRAARPLANIPLVWMLGEAEAAGLPLPEHWRMRYITDVSAPSVGTTSGWGKMFLSRHRRVIGHDPSERIHPTARAAAVAAGRVLPPVGVT</sequence>
<dbReference type="InterPro" id="IPR018712">
    <property type="entry name" value="Tle1-like_cat"/>
</dbReference>
<organism evidence="2 3">
    <name type="scientific">Rhodophyticola porphyridii</name>
    <dbReference type="NCBI Taxonomy" id="1852017"/>
    <lineage>
        <taxon>Bacteria</taxon>
        <taxon>Pseudomonadati</taxon>
        <taxon>Pseudomonadota</taxon>
        <taxon>Alphaproteobacteria</taxon>
        <taxon>Rhodobacterales</taxon>
        <taxon>Roseobacteraceae</taxon>
        <taxon>Rhodophyticola</taxon>
    </lineage>
</organism>
<keyword evidence="3" id="KW-1185">Reference proteome</keyword>
<evidence type="ECO:0000313" key="3">
    <source>
        <dbReference type="Proteomes" id="UP000281343"/>
    </source>
</evidence>
<comment type="caution">
    <text evidence="2">The sequence shown here is derived from an EMBL/GenBank/DDBJ whole genome shotgun (WGS) entry which is preliminary data.</text>
</comment>